<evidence type="ECO:0000313" key="9">
    <source>
        <dbReference type="EMBL" id="KAH9327037.1"/>
    </source>
</evidence>
<reference evidence="9 10" key="1">
    <citation type="journal article" date="2021" name="Nat. Plants">
        <title>The Taxus genome provides insights into paclitaxel biosynthesis.</title>
        <authorList>
            <person name="Xiong X."/>
            <person name="Gou J."/>
            <person name="Liao Q."/>
            <person name="Li Y."/>
            <person name="Zhou Q."/>
            <person name="Bi G."/>
            <person name="Li C."/>
            <person name="Du R."/>
            <person name="Wang X."/>
            <person name="Sun T."/>
            <person name="Guo L."/>
            <person name="Liang H."/>
            <person name="Lu P."/>
            <person name="Wu Y."/>
            <person name="Zhang Z."/>
            <person name="Ro D.K."/>
            <person name="Shang Y."/>
            <person name="Huang S."/>
            <person name="Yan J."/>
        </authorList>
    </citation>
    <scope>NUCLEOTIDE SEQUENCE [LARGE SCALE GENOMIC DNA]</scope>
    <source>
        <strain evidence="9">Ta-2019</strain>
    </source>
</reference>
<dbReference type="InterPro" id="IPR013083">
    <property type="entry name" value="Znf_RING/FYVE/PHD"/>
</dbReference>
<comment type="caution">
    <text evidence="9">The sequence shown here is derived from an EMBL/GenBank/DDBJ whole genome shotgun (WGS) entry which is preliminary data.</text>
</comment>
<sequence>MSSERRRFSVFRHSKNREWPAEFMCPISGSPMADPVIVCSGQSYERRCIEAWMKLGQRYCHVTGTDLLNSTVIANVALGTAISHWCQGAGLPKPGSPDPETAKNFALKLINRDRDLSSGNGYSSVSYKSRLFEGNSEFRAQSNSNSHMPTSGMDFHFLQKSMKNVSLENLATPTSGLNSDTLQKSRENASLQKSSTTKAATLQSRKDVSVENSSTPTETNRAGMFSDDLRKLNPIPNLGRYYHSSTQVGLMGSRGSETDLSSSSSGDISVPLPLATKPSSYSSQAQKTEEMGDSQCLPPLIVSELEPRLSQSHALEQEGAATDLRKHTRTNSESRIALCHPKLLSALLPLLTSRYPGVQINAVAALVNLSVEKENKVGIVRAGAVPYLIDVLKSGHPEAQEHAAGGIFSLALNDENKIAIGFLGAIPPLIHILRAGEERAKQDAAMALYHLSFAPSNKSKLVKMGAVPVLIGLAQDETSRLGSKALMILCNIASIAEGHKALLDANGIAKLVGILAKHQKDRSRGSQEIQEQTVAILLLLSQNNLRFVSLSVQAGAMELLFWLSENGNARAKEKASILLSMMKEVSSSEEECPDSRFSRHQTRRLGQTGSSGPNSTGF</sequence>
<gene>
    <name evidence="9" type="ORF">KI387_007215</name>
</gene>
<dbReference type="SUPFAM" id="SSF48371">
    <property type="entry name" value="ARM repeat"/>
    <property type="match status" value="1"/>
</dbReference>
<feature type="region of interest" description="Disordered" evidence="7">
    <location>
        <begin position="589"/>
        <end position="618"/>
    </location>
</feature>
<evidence type="ECO:0000256" key="5">
    <source>
        <dbReference type="ARBA" id="ARBA00022786"/>
    </source>
</evidence>
<feature type="compositionally biased region" description="Polar residues" evidence="7">
    <location>
        <begin position="277"/>
        <end position="286"/>
    </location>
</feature>
<accession>A0AA38LMU5</accession>
<keyword evidence="5" id="KW-0833">Ubl conjugation pathway</keyword>
<feature type="repeat" description="ARM" evidence="6">
    <location>
        <begin position="342"/>
        <end position="384"/>
    </location>
</feature>
<evidence type="ECO:0000259" key="8">
    <source>
        <dbReference type="PROSITE" id="PS51698"/>
    </source>
</evidence>
<feature type="compositionally biased region" description="Low complexity" evidence="7">
    <location>
        <begin position="253"/>
        <end position="269"/>
    </location>
</feature>
<feature type="domain" description="U-box" evidence="8">
    <location>
        <begin position="18"/>
        <end position="92"/>
    </location>
</feature>
<feature type="region of interest" description="Disordered" evidence="7">
    <location>
        <begin position="171"/>
        <end position="228"/>
    </location>
</feature>
<dbReference type="PANTHER" id="PTHR23315:SF339">
    <property type="entry name" value="U-BOX DOMAIN-CONTAINING PROTEIN 40"/>
    <property type="match status" value="1"/>
</dbReference>
<dbReference type="Gene3D" id="3.30.40.10">
    <property type="entry name" value="Zinc/RING finger domain, C3HC4 (zinc finger)"/>
    <property type="match status" value="1"/>
</dbReference>
<dbReference type="InterPro" id="IPR000225">
    <property type="entry name" value="Armadillo"/>
</dbReference>
<dbReference type="SUPFAM" id="SSF57850">
    <property type="entry name" value="RING/U-box"/>
    <property type="match status" value="1"/>
</dbReference>
<feature type="region of interest" description="Disordered" evidence="7">
    <location>
        <begin position="249"/>
        <end position="293"/>
    </location>
</feature>
<dbReference type="PANTHER" id="PTHR23315">
    <property type="entry name" value="U BOX DOMAIN-CONTAINING"/>
    <property type="match status" value="1"/>
</dbReference>
<feature type="repeat" description="ARM" evidence="6">
    <location>
        <begin position="424"/>
        <end position="466"/>
    </location>
</feature>
<dbReference type="SMART" id="SM00504">
    <property type="entry name" value="Ubox"/>
    <property type="match status" value="1"/>
</dbReference>
<dbReference type="Pfam" id="PF04564">
    <property type="entry name" value="U-box"/>
    <property type="match status" value="1"/>
</dbReference>
<dbReference type="InterPro" id="IPR016024">
    <property type="entry name" value="ARM-type_fold"/>
</dbReference>
<keyword evidence="4" id="KW-0808">Transferase</keyword>
<feature type="compositionally biased region" description="Polar residues" evidence="7">
    <location>
        <begin position="210"/>
        <end position="220"/>
    </location>
</feature>
<comment type="catalytic activity">
    <reaction evidence="1">
        <text>S-ubiquitinyl-[E2 ubiquitin-conjugating enzyme]-L-cysteine + [acceptor protein]-L-lysine = [E2 ubiquitin-conjugating enzyme]-L-cysteine + N(6)-ubiquitinyl-[acceptor protein]-L-lysine.</text>
        <dbReference type="EC" id="2.3.2.27"/>
    </reaction>
</comment>
<evidence type="ECO:0000256" key="3">
    <source>
        <dbReference type="ARBA" id="ARBA00012483"/>
    </source>
</evidence>
<keyword evidence="10" id="KW-1185">Reference proteome</keyword>
<feature type="compositionally biased region" description="Polar residues" evidence="7">
    <location>
        <begin position="604"/>
        <end position="618"/>
    </location>
</feature>
<dbReference type="InterPro" id="IPR058678">
    <property type="entry name" value="ARM_PUB"/>
</dbReference>
<dbReference type="SMART" id="SM00185">
    <property type="entry name" value="ARM"/>
    <property type="match status" value="5"/>
</dbReference>
<evidence type="ECO:0000256" key="6">
    <source>
        <dbReference type="PROSITE-ProRule" id="PRU00259"/>
    </source>
</evidence>
<dbReference type="InterPro" id="IPR003613">
    <property type="entry name" value="Ubox_domain"/>
</dbReference>
<protein>
    <recommendedName>
        <fullName evidence="3">RING-type E3 ubiquitin transferase</fullName>
        <ecNumber evidence="3">2.3.2.27</ecNumber>
    </recommendedName>
</protein>
<proteinExistence type="predicted"/>
<dbReference type="InterPro" id="IPR045210">
    <property type="entry name" value="RING-Ubox_PUB"/>
</dbReference>
<dbReference type="InterPro" id="IPR011989">
    <property type="entry name" value="ARM-like"/>
</dbReference>
<evidence type="ECO:0000256" key="2">
    <source>
        <dbReference type="ARBA" id="ARBA00004906"/>
    </source>
</evidence>
<name>A0AA38LMU5_TAXCH</name>
<evidence type="ECO:0000256" key="4">
    <source>
        <dbReference type="ARBA" id="ARBA00022679"/>
    </source>
</evidence>
<dbReference type="Pfam" id="PF25598">
    <property type="entry name" value="ARM_PUB"/>
    <property type="match status" value="1"/>
</dbReference>
<dbReference type="EMBL" id="JAHRHJ020000002">
    <property type="protein sequence ID" value="KAH9327037.1"/>
    <property type="molecule type" value="Genomic_DNA"/>
</dbReference>
<dbReference type="Proteomes" id="UP000824469">
    <property type="component" value="Unassembled WGS sequence"/>
</dbReference>
<organism evidence="9 10">
    <name type="scientific">Taxus chinensis</name>
    <name type="common">Chinese yew</name>
    <name type="synonym">Taxus wallichiana var. chinensis</name>
    <dbReference type="NCBI Taxonomy" id="29808"/>
    <lineage>
        <taxon>Eukaryota</taxon>
        <taxon>Viridiplantae</taxon>
        <taxon>Streptophyta</taxon>
        <taxon>Embryophyta</taxon>
        <taxon>Tracheophyta</taxon>
        <taxon>Spermatophyta</taxon>
        <taxon>Pinopsida</taxon>
        <taxon>Pinidae</taxon>
        <taxon>Conifers II</taxon>
        <taxon>Cupressales</taxon>
        <taxon>Taxaceae</taxon>
        <taxon>Taxus</taxon>
    </lineage>
</organism>
<feature type="compositionally biased region" description="Polar residues" evidence="7">
    <location>
        <begin position="171"/>
        <end position="203"/>
    </location>
</feature>
<dbReference type="AlphaFoldDB" id="A0AA38LMU5"/>
<dbReference type="EC" id="2.3.2.27" evidence="3"/>
<evidence type="ECO:0000256" key="1">
    <source>
        <dbReference type="ARBA" id="ARBA00000900"/>
    </source>
</evidence>
<evidence type="ECO:0000313" key="10">
    <source>
        <dbReference type="Proteomes" id="UP000824469"/>
    </source>
</evidence>
<dbReference type="CDD" id="cd16664">
    <property type="entry name" value="RING-Ubox_PUB"/>
    <property type="match status" value="1"/>
</dbReference>
<dbReference type="OMA" id="RVDHFYS"/>
<dbReference type="Gene3D" id="1.25.10.10">
    <property type="entry name" value="Leucine-rich Repeat Variant"/>
    <property type="match status" value="1"/>
</dbReference>
<feature type="repeat" description="ARM" evidence="6">
    <location>
        <begin position="383"/>
        <end position="420"/>
    </location>
</feature>
<evidence type="ECO:0000256" key="7">
    <source>
        <dbReference type="SAM" id="MobiDB-lite"/>
    </source>
</evidence>
<dbReference type="PROSITE" id="PS50176">
    <property type="entry name" value="ARM_REPEAT"/>
    <property type="match status" value="4"/>
</dbReference>
<feature type="repeat" description="ARM" evidence="6">
    <location>
        <begin position="465"/>
        <end position="507"/>
    </location>
</feature>
<dbReference type="PROSITE" id="PS51698">
    <property type="entry name" value="U_BOX"/>
    <property type="match status" value="1"/>
</dbReference>
<dbReference type="GO" id="GO:0016567">
    <property type="term" value="P:protein ubiquitination"/>
    <property type="evidence" value="ECO:0007669"/>
    <property type="project" value="InterPro"/>
</dbReference>
<dbReference type="GO" id="GO:0061630">
    <property type="term" value="F:ubiquitin protein ligase activity"/>
    <property type="evidence" value="ECO:0007669"/>
    <property type="project" value="UniProtKB-EC"/>
</dbReference>
<comment type="pathway">
    <text evidence="2">Protein modification; protein ubiquitination.</text>
</comment>